<evidence type="ECO:0000313" key="2">
    <source>
        <dbReference type="Proteomes" id="UP000192223"/>
    </source>
</evidence>
<dbReference type="GeneID" id="108742024"/>
<feature type="region of interest" description="Disordered" evidence="1">
    <location>
        <begin position="993"/>
        <end position="1022"/>
    </location>
</feature>
<reference evidence="3" key="1">
    <citation type="submission" date="2025-08" db="UniProtKB">
        <authorList>
            <consortium name="RefSeq"/>
        </authorList>
    </citation>
    <scope>IDENTIFICATION</scope>
    <source>
        <tissue evidence="3">Entire body</tissue>
    </source>
</reference>
<feature type="compositionally biased region" description="Basic and acidic residues" evidence="1">
    <location>
        <begin position="772"/>
        <end position="784"/>
    </location>
</feature>
<dbReference type="Proteomes" id="UP000192223">
    <property type="component" value="Unplaced"/>
</dbReference>
<feature type="compositionally biased region" description="Basic and acidic residues" evidence="1">
    <location>
        <begin position="996"/>
        <end position="1014"/>
    </location>
</feature>
<feature type="region of interest" description="Disordered" evidence="1">
    <location>
        <begin position="444"/>
        <end position="464"/>
    </location>
</feature>
<sequence length="1260" mass="142290">MELRYIVLTIIKILLSVPAIVLIIDNHAEAAALIKENSKRNNTPGVFNSHSYAASIIDNLDVNNNITNEEADRSKHNSSHDYDKIRVISHEYEKSEEIPNPSPLVVPGYNLPETIFNKGKPFYLEKDPVTGTVNFSSKTGSSNEDYDYYEDEVNPEIYDKSSIDRKDGELYGHHKGHRPSDINQLTPNIHDFLNLPVKYNPDKHVYPLISSSYANTKIQGNINKHYNHKDENISYSSYKSTSSPSYSSKTQYSKYNVNNLVKTTEKSTTTITTTTTTTTPRPSIKSTRPAPSTTTSSYNLMNSFMNHPSYGATQLQITNKPRPNDIYLTTNNMNNIHLTTRTPVQFTTTTKRTLSLFEQLFGNFDDIELTERPTSSKAPSTTVPPYTTKTNSPIIVNATNHKEIENAPSVIDPEPEYEYEDYYSSENDNVAVESNPSKMELKVNHTKHSNTEENQHPSQPLTTTKSVNYFSTTTSHKPSKFSIHSSPQSTSQLYSTSTTPFVTKTTEKVTSLPLGDNHFGSYYNPPAVVSLSHDIRDNLNKEKVPYIQTYDNTVLKPVPSSNNIRIAPHQDTVSFVVGNHQNVQGDSSYSADHNKNDGNIPGEFYSDHSYTKGGIYDVGHLQPHFSSEANQDVVHYTVQTKIEHGEPSAIGGNKQKVEGSVSTVNLQPIQTSEASVAIGIPLDSVKKIPGQVVDEKLDNENIKFPKKGSGAKIVFPKEDQYTTSSKKPLVPKQPTKQPPINREVLSLNSKPIFHQLPSDLTPPSETEISPSRLDRPRPPWDPRPGHFYNGRPEYSRPPKPYSKYEPYKRIDSLPNILPQFRPNMKVNSGPHFMDHKKILRPPMIDRQPNRAPNYYEKLVPPAPPKHLQSLRKLPPPPLFETETSESNFLFYNQHQKSPQAITINPINLSPKPPQTKIANRRQSESDEIETLQMIQAKNTEIKEQNTVTTHKETTQNPLYVVYPVNSTPAKLQNSDKGKKETVIVGTRAELPLPPSEIHEDFPFDKLSNRDDDPILKPQTKPASYNVKTNFPYRLEKPEFSSSSTSTENNFNNLQSIEGILSNNQWNTLDDSESKLHSKNPNEISSNLHIYTEKPIAVAYTPTESHHKIDSTKQEIGEINNSKYSMPNYGGSVISEIRDEPFPKFQIELDNKYLTSKKKYFENHKIQEETTSVKDEPPKLDFQAPFQASINLDSVSQGWTVVRNKEKSEIDRSDDEITTTSVDTTSEFDIENFKPQLFGGFKPLYSQPDEAGGNITDRQER</sequence>
<dbReference type="RefSeq" id="XP_018332532.1">
    <property type="nucleotide sequence ID" value="XM_018477030.2"/>
</dbReference>
<accession>A0A1W4XIB7</accession>
<feature type="compositionally biased region" description="Basic and acidic residues" evidence="1">
    <location>
        <begin position="444"/>
        <end position="455"/>
    </location>
</feature>
<feature type="region of interest" description="Disordered" evidence="1">
    <location>
        <begin position="753"/>
        <end position="799"/>
    </location>
</feature>
<evidence type="ECO:0000313" key="3">
    <source>
        <dbReference type="RefSeq" id="XP_018332532.1"/>
    </source>
</evidence>
<dbReference type="AlphaFoldDB" id="A0A1W4XIB7"/>
<organism evidence="2 3">
    <name type="scientific">Agrilus planipennis</name>
    <name type="common">Emerald ash borer</name>
    <name type="synonym">Agrilus marcopoli</name>
    <dbReference type="NCBI Taxonomy" id="224129"/>
    <lineage>
        <taxon>Eukaryota</taxon>
        <taxon>Metazoa</taxon>
        <taxon>Ecdysozoa</taxon>
        <taxon>Arthropoda</taxon>
        <taxon>Hexapoda</taxon>
        <taxon>Insecta</taxon>
        <taxon>Pterygota</taxon>
        <taxon>Neoptera</taxon>
        <taxon>Endopterygota</taxon>
        <taxon>Coleoptera</taxon>
        <taxon>Polyphaga</taxon>
        <taxon>Elateriformia</taxon>
        <taxon>Buprestoidea</taxon>
        <taxon>Buprestidae</taxon>
        <taxon>Agrilinae</taxon>
        <taxon>Agrilus</taxon>
    </lineage>
</organism>
<keyword evidence="2" id="KW-1185">Reference proteome</keyword>
<feature type="region of interest" description="Disordered" evidence="1">
    <location>
        <begin position="715"/>
        <end position="740"/>
    </location>
</feature>
<name>A0A1W4XIB7_AGRPL</name>
<protein>
    <submittedName>
        <fullName evidence="3">Uncharacterized protein LOC108742024</fullName>
    </submittedName>
</protein>
<feature type="region of interest" description="Disordered" evidence="1">
    <location>
        <begin position="1238"/>
        <end position="1260"/>
    </location>
</feature>
<dbReference type="InParanoid" id="A0A1W4XIB7"/>
<feature type="region of interest" description="Disordered" evidence="1">
    <location>
        <begin position="903"/>
        <end position="923"/>
    </location>
</feature>
<dbReference type="OrthoDB" id="7482953at2759"/>
<dbReference type="STRING" id="224129.A0A1W4XIB7"/>
<dbReference type="KEGG" id="apln:108742024"/>
<feature type="compositionally biased region" description="Polar residues" evidence="1">
    <location>
        <begin position="372"/>
        <end position="392"/>
    </location>
</feature>
<evidence type="ECO:0000256" key="1">
    <source>
        <dbReference type="SAM" id="MobiDB-lite"/>
    </source>
</evidence>
<feature type="region of interest" description="Disordered" evidence="1">
    <location>
        <begin position="271"/>
        <end position="293"/>
    </location>
</feature>
<feature type="region of interest" description="Disordered" evidence="1">
    <location>
        <begin position="371"/>
        <end position="392"/>
    </location>
</feature>
<gene>
    <name evidence="3" type="primary">LOC108742024</name>
</gene>
<dbReference type="FunCoup" id="A0A1W4XIB7">
    <property type="interactions" value="12"/>
</dbReference>
<proteinExistence type="predicted"/>